<keyword evidence="2" id="KW-0378">Hydrolase</keyword>
<dbReference type="EMBL" id="FZOF01000015">
    <property type="protein sequence ID" value="SNT14999.1"/>
    <property type="molecule type" value="Genomic_DNA"/>
</dbReference>
<evidence type="ECO:0000313" key="5">
    <source>
        <dbReference type="EMBL" id="SNT14999.1"/>
    </source>
</evidence>
<dbReference type="GO" id="GO:0046872">
    <property type="term" value="F:metal ion binding"/>
    <property type="evidence" value="ECO:0007669"/>
    <property type="project" value="UniProtKB-KW"/>
</dbReference>
<proteinExistence type="predicted"/>
<organism evidence="5 6">
    <name type="scientific">Actinacidiphila glaucinigra</name>
    <dbReference type="NCBI Taxonomy" id="235986"/>
    <lineage>
        <taxon>Bacteria</taxon>
        <taxon>Bacillati</taxon>
        <taxon>Actinomycetota</taxon>
        <taxon>Actinomycetes</taxon>
        <taxon>Kitasatosporales</taxon>
        <taxon>Streptomycetaceae</taxon>
        <taxon>Actinacidiphila</taxon>
    </lineage>
</organism>
<evidence type="ECO:0000313" key="6">
    <source>
        <dbReference type="Proteomes" id="UP000198280"/>
    </source>
</evidence>
<name>A0A239KBL0_9ACTN</name>
<evidence type="ECO:0000256" key="2">
    <source>
        <dbReference type="ARBA" id="ARBA00022801"/>
    </source>
</evidence>
<dbReference type="AlphaFoldDB" id="A0A239KBL0"/>
<dbReference type="Proteomes" id="UP000198280">
    <property type="component" value="Unassembled WGS sequence"/>
</dbReference>
<dbReference type="Pfam" id="PF22039">
    <property type="entry name" value="HUTI_composite_bact"/>
    <property type="match status" value="1"/>
</dbReference>
<dbReference type="SUPFAM" id="SSF51338">
    <property type="entry name" value="Composite domain of metallo-dependent hydrolases"/>
    <property type="match status" value="1"/>
</dbReference>
<evidence type="ECO:0000256" key="1">
    <source>
        <dbReference type="ARBA" id="ARBA00022723"/>
    </source>
</evidence>
<protein>
    <recommendedName>
        <fullName evidence="4">Aminodeoxyfutalosine deaminase/Imidazolonepropionase-like composite domain-containing protein</fullName>
    </recommendedName>
</protein>
<dbReference type="OrthoDB" id="3400812at2"/>
<keyword evidence="3" id="KW-0862">Zinc</keyword>
<dbReference type="InterPro" id="IPR054418">
    <property type="entry name" value="MQNX/HUTI_composite_N"/>
</dbReference>
<reference evidence="5 6" key="1">
    <citation type="submission" date="2017-06" db="EMBL/GenBank/DDBJ databases">
        <authorList>
            <person name="Kim H.J."/>
            <person name="Triplett B.A."/>
        </authorList>
    </citation>
    <scope>NUCLEOTIDE SEQUENCE [LARGE SCALE GENOMIC DNA]</scope>
    <source>
        <strain evidence="5 6">CGMCC 4.1858</strain>
    </source>
</reference>
<dbReference type="RefSeq" id="WP_089226363.1">
    <property type="nucleotide sequence ID" value="NZ_FZOF01000015.1"/>
</dbReference>
<gene>
    <name evidence="5" type="ORF">SAMN05216252_11578</name>
</gene>
<dbReference type="GO" id="GO:0016810">
    <property type="term" value="F:hydrolase activity, acting on carbon-nitrogen (but not peptide) bonds"/>
    <property type="evidence" value="ECO:0007669"/>
    <property type="project" value="InterPro"/>
</dbReference>
<dbReference type="InterPro" id="IPR011059">
    <property type="entry name" value="Metal-dep_hydrolase_composite"/>
</dbReference>
<keyword evidence="6" id="KW-1185">Reference proteome</keyword>
<evidence type="ECO:0000259" key="4">
    <source>
        <dbReference type="Pfam" id="PF22039"/>
    </source>
</evidence>
<feature type="domain" description="Aminodeoxyfutalosine deaminase/Imidazolonepropionase-like composite" evidence="4">
    <location>
        <begin position="12"/>
        <end position="36"/>
    </location>
</feature>
<sequence length="134" mass="13726">MLTIHSGSDGTALVADGGLIAAVGPLDAVRAAHPGARVRSWPGALRPGLTHEGELPPAPTPRERVHALLLRGVTAVATAPADPALRSALDRSGLLPARQAPPLEPGARADFAVFDEHGACLATVVAGRLLHRRA</sequence>
<evidence type="ECO:0000256" key="3">
    <source>
        <dbReference type="ARBA" id="ARBA00022833"/>
    </source>
</evidence>
<accession>A0A239KBL0</accession>
<keyword evidence="1" id="KW-0479">Metal-binding</keyword>